<comment type="similarity">
    <text evidence="2">Belongs to the UPF0754 family.</text>
</comment>
<dbReference type="PANTHER" id="PTHR35791">
    <property type="entry name" value="UPF0754 MEMBRANE PROTEIN YHEB"/>
    <property type="match status" value="1"/>
</dbReference>
<evidence type="ECO:0000256" key="5">
    <source>
        <dbReference type="ARBA" id="ARBA00023136"/>
    </source>
</evidence>
<dbReference type="Pfam" id="PF04286">
    <property type="entry name" value="DUF445"/>
    <property type="match status" value="1"/>
</dbReference>
<feature type="transmembrane region" description="Helical" evidence="6">
    <location>
        <begin position="174"/>
        <end position="195"/>
    </location>
</feature>
<keyword evidence="3 6" id="KW-0812">Transmembrane</keyword>
<sequence>MHFFLQMMFLGVVGAAIGWITNYIAVVMLFRPIKPVKIFGISIQGLIPRRRDEIASSIGKVVEDELVSMDDILDKLLNTDNRNYIIKKILDDVDSTVEKNIPSFIPKSLKSMIVNYVVGIVSKEAEKFLDESAATMLNDMSEKIGIAEIVEEKIKLFELEKLEKIILDVSNKELKMIVILGGVLGFVIGILQAFVVRLL</sequence>
<dbReference type="KEGG" id="txy:Thexy_1020"/>
<dbReference type="eggNOG" id="COG4399">
    <property type="taxonomic scope" value="Bacteria"/>
</dbReference>
<evidence type="ECO:0000256" key="4">
    <source>
        <dbReference type="ARBA" id="ARBA00022989"/>
    </source>
</evidence>
<dbReference type="HOGENOM" id="CLU_042384_1_1_9"/>
<dbReference type="GO" id="GO:0012505">
    <property type="term" value="C:endomembrane system"/>
    <property type="evidence" value="ECO:0007669"/>
    <property type="project" value="UniProtKB-SubCell"/>
</dbReference>
<dbReference type="RefSeq" id="WP_013787796.1">
    <property type="nucleotide sequence ID" value="NC_015555.1"/>
</dbReference>
<accession>F6BK58</accession>
<dbReference type="EMBL" id="CP002739">
    <property type="protein sequence ID" value="AEF17053.1"/>
    <property type="molecule type" value="Genomic_DNA"/>
</dbReference>
<proteinExistence type="inferred from homology"/>
<feature type="transmembrane region" description="Helical" evidence="6">
    <location>
        <begin position="6"/>
        <end position="30"/>
    </location>
</feature>
<keyword evidence="4 6" id="KW-1133">Transmembrane helix</keyword>
<dbReference type="InterPro" id="IPR007383">
    <property type="entry name" value="DUF445"/>
</dbReference>
<evidence type="ECO:0000256" key="6">
    <source>
        <dbReference type="SAM" id="Phobius"/>
    </source>
</evidence>
<keyword evidence="8" id="KW-1185">Reference proteome</keyword>
<evidence type="ECO:0000256" key="1">
    <source>
        <dbReference type="ARBA" id="ARBA00004308"/>
    </source>
</evidence>
<dbReference type="PANTHER" id="PTHR35791:SF1">
    <property type="entry name" value="UPF0754 MEMBRANE PROTEIN YHEB"/>
    <property type="match status" value="1"/>
</dbReference>
<protein>
    <submittedName>
        <fullName evidence="7">Uncharacterized protein</fullName>
    </submittedName>
</protein>
<evidence type="ECO:0000313" key="8">
    <source>
        <dbReference type="Proteomes" id="UP000007239"/>
    </source>
</evidence>
<reference evidence="7" key="1">
    <citation type="submission" date="2011-05" db="EMBL/GenBank/DDBJ databases">
        <title>Complete sequence of Thermoanaerobacterium xylanolyticum LX-11.</title>
        <authorList>
            <consortium name="US DOE Joint Genome Institute"/>
            <person name="Lucas S."/>
            <person name="Han J."/>
            <person name="Lapidus A."/>
            <person name="Cheng J.-F."/>
            <person name="Goodwin L."/>
            <person name="Pitluck S."/>
            <person name="Peters L."/>
            <person name="Mikhailova N."/>
            <person name="Lu M."/>
            <person name="Han C."/>
            <person name="Tapia R."/>
            <person name="Land M."/>
            <person name="Hauser L."/>
            <person name="Kyrpides N."/>
            <person name="Ivanova N."/>
            <person name="Pagani I."/>
            <person name="Hemme C."/>
            <person name="Woyke T."/>
        </authorList>
    </citation>
    <scope>NUCLEOTIDE SEQUENCE</scope>
    <source>
        <strain evidence="7">LX-11</strain>
    </source>
</reference>
<dbReference type="STRING" id="858215.Thexy_1020"/>
<evidence type="ECO:0000256" key="3">
    <source>
        <dbReference type="ARBA" id="ARBA00022692"/>
    </source>
</evidence>
<name>F6BK58_THEXL</name>
<evidence type="ECO:0000256" key="2">
    <source>
        <dbReference type="ARBA" id="ARBA00008053"/>
    </source>
</evidence>
<organism evidence="7 8">
    <name type="scientific">Thermoanaerobacterium xylanolyticum (strain ATCC 49914 / DSM 7097 / LX-11)</name>
    <dbReference type="NCBI Taxonomy" id="858215"/>
    <lineage>
        <taxon>Bacteria</taxon>
        <taxon>Bacillati</taxon>
        <taxon>Bacillota</taxon>
        <taxon>Clostridia</taxon>
        <taxon>Thermoanaerobacterales</taxon>
        <taxon>Thermoanaerobacteraceae</taxon>
        <taxon>Thermoanaerobacterium</taxon>
    </lineage>
</organism>
<evidence type="ECO:0000313" key="7">
    <source>
        <dbReference type="EMBL" id="AEF17053.1"/>
    </source>
</evidence>
<dbReference type="Proteomes" id="UP000007239">
    <property type="component" value="Chromosome"/>
</dbReference>
<keyword evidence="5 6" id="KW-0472">Membrane</keyword>
<gene>
    <name evidence="7" type="ordered locus">Thexy_1020</name>
</gene>
<dbReference type="AlphaFoldDB" id="F6BK58"/>
<comment type="subcellular location">
    <subcellularLocation>
        <location evidence="1">Endomembrane system</location>
    </subcellularLocation>
</comment>